<accession>A0AA42R4U9</accession>
<dbReference type="Pfam" id="PF16473">
    <property type="entry name" value="Rv2179c-like"/>
    <property type="match status" value="1"/>
</dbReference>
<name>A0AA42R4U9_AERCA</name>
<dbReference type="EMBL" id="JAOCIZ010000001">
    <property type="protein sequence ID" value="MDH1503505.1"/>
    <property type="molecule type" value="Genomic_DNA"/>
</dbReference>
<dbReference type="GO" id="GO:0004527">
    <property type="term" value="F:exonuclease activity"/>
    <property type="evidence" value="ECO:0007669"/>
    <property type="project" value="UniProtKB-KW"/>
</dbReference>
<dbReference type="AlphaFoldDB" id="A0AA42R4U9"/>
<gene>
    <name evidence="2" type="ORF">N5I20_00330</name>
    <name evidence="3" type="ORF">VCX44_13250</name>
</gene>
<organism evidence="2 4">
    <name type="scientific">Aeromonas caviae</name>
    <name type="common">Aeromonas punctata</name>
    <dbReference type="NCBI Taxonomy" id="648"/>
    <lineage>
        <taxon>Bacteria</taxon>
        <taxon>Pseudomonadati</taxon>
        <taxon>Pseudomonadota</taxon>
        <taxon>Gammaproteobacteria</taxon>
        <taxon>Aeromonadales</taxon>
        <taxon>Aeromonadaceae</taxon>
        <taxon>Aeromonas</taxon>
    </lineage>
</organism>
<dbReference type="Proteomes" id="UP001161704">
    <property type="component" value="Unassembled WGS sequence"/>
</dbReference>
<keyword evidence="3" id="KW-0269">Exonuclease</keyword>
<evidence type="ECO:0000313" key="5">
    <source>
        <dbReference type="Proteomes" id="UP001304847"/>
    </source>
</evidence>
<sequence length="204" mass="22872">MNDKAERYQGDTVVFDTETLAMDKKAVVLTLSAVRFNKHDAEVGITIDNGRLSTEGENVLHLKLNVTEQLLAGRTVDPGTVAWWNKQGKEARDGIINGSNTPVREALILLSDFMKGAQPFARGTDFDPPILVSLFEDFSLPVPWKYNQVRDVRTYIDALSGGSKGYLDEWQKPDWFVPHHSLHDCIRDAEQMQLAEGQVSRGNE</sequence>
<protein>
    <submittedName>
        <fullName evidence="3">3'-5' exonuclease</fullName>
        <ecNumber evidence="3">3.1.-.-</ecNumber>
    </submittedName>
    <submittedName>
        <fullName evidence="2">3'-5' exoribonuclease</fullName>
    </submittedName>
</protein>
<dbReference type="InterPro" id="IPR036397">
    <property type="entry name" value="RNaseH_sf"/>
</dbReference>
<dbReference type="SUPFAM" id="SSF53098">
    <property type="entry name" value="Ribonuclease H-like"/>
    <property type="match status" value="1"/>
</dbReference>
<dbReference type="InterPro" id="IPR033390">
    <property type="entry name" value="Rv2179c-like"/>
</dbReference>
<reference evidence="2" key="1">
    <citation type="submission" date="2022-09" db="EMBL/GenBank/DDBJ databases">
        <title>Intensive care unit water sources are persistently colonized with multi-drug resistant bacteria and are the site of extensive horizontal gene transfer of antibiotic resistance genes.</title>
        <authorList>
            <person name="Diorio-Toth L."/>
        </authorList>
    </citation>
    <scope>NUCLEOTIDE SEQUENCE</scope>
    <source>
        <strain evidence="2">GD03710</strain>
    </source>
</reference>
<comment type="caution">
    <text evidence="2">The sequence shown here is derived from an EMBL/GenBank/DDBJ whole genome shotgun (WGS) entry which is preliminary data.</text>
</comment>
<proteinExistence type="predicted"/>
<dbReference type="EMBL" id="JAYGOJ010000067">
    <property type="protein sequence ID" value="MEA9436751.1"/>
    <property type="molecule type" value="Genomic_DNA"/>
</dbReference>
<dbReference type="RefSeq" id="WP_103857820.1">
    <property type="nucleotide sequence ID" value="NZ_AP025280.1"/>
</dbReference>
<dbReference type="EC" id="3.1.-.-" evidence="3"/>
<dbReference type="InterPro" id="IPR012337">
    <property type="entry name" value="RNaseH-like_sf"/>
</dbReference>
<evidence type="ECO:0000313" key="3">
    <source>
        <dbReference type="EMBL" id="MEA9436751.1"/>
    </source>
</evidence>
<reference evidence="3 5" key="2">
    <citation type="submission" date="2023-12" db="EMBL/GenBank/DDBJ databases">
        <title>Characterization of antibiotic resistance in Aeromonas spp. in hospital effluent.</title>
        <authorList>
            <person name="Negoseki B.R.S."/>
            <person name="Krul D."/>
            <person name="Siqueira A.C."/>
            <person name="Almeida M."/>
            <person name="Mesa D."/>
            <person name="Conte D."/>
            <person name="Dalla-Costa L.M."/>
        </authorList>
    </citation>
    <scope>NUCLEOTIDE SEQUENCE [LARGE SCALE GENOMIC DNA]</scope>
    <source>
        <strain evidence="3 5">36v</strain>
    </source>
</reference>
<dbReference type="Gene3D" id="3.30.420.10">
    <property type="entry name" value="Ribonuclease H-like superfamily/Ribonuclease H"/>
    <property type="match status" value="1"/>
</dbReference>
<evidence type="ECO:0000313" key="2">
    <source>
        <dbReference type="EMBL" id="MDH1503505.1"/>
    </source>
</evidence>
<evidence type="ECO:0000313" key="4">
    <source>
        <dbReference type="Proteomes" id="UP001161704"/>
    </source>
</evidence>
<keyword evidence="3" id="KW-0378">Hydrolase</keyword>
<feature type="domain" description="3'-5' exoribonuclease Rv2179c-like" evidence="1">
    <location>
        <begin position="13"/>
        <end position="191"/>
    </location>
</feature>
<keyword evidence="3" id="KW-0540">Nuclease</keyword>
<dbReference type="Proteomes" id="UP001304847">
    <property type="component" value="Unassembled WGS sequence"/>
</dbReference>
<dbReference type="GO" id="GO:0003676">
    <property type="term" value="F:nucleic acid binding"/>
    <property type="evidence" value="ECO:0007669"/>
    <property type="project" value="InterPro"/>
</dbReference>
<evidence type="ECO:0000259" key="1">
    <source>
        <dbReference type="Pfam" id="PF16473"/>
    </source>
</evidence>
<keyword evidence="5" id="KW-1185">Reference proteome</keyword>